<evidence type="ECO:0000256" key="6">
    <source>
        <dbReference type="ARBA" id="ARBA00022892"/>
    </source>
</evidence>
<keyword evidence="8 11" id="KW-0333">Golgi apparatus</keyword>
<keyword evidence="6 11" id="KW-0931">ER-Golgi transport</keyword>
<dbReference type="PIRSF" id="PIRSF016478">
    <property type="entry name" value="Coatomer_esu"/>
    <property type="match status" value="1"/>
</dbReference>
<dbReference type="EMBL" id="NAJQ01000010">
    <property type="protein sequence ID" value="TKA83372.1"/>
    <property type="molecule type" value="Genomic_DNA"/>
</dbReference>
<comment type="caution">
    <text evidence="12">The sequence shown here is derived from an EMBL/GenBank/DDBJ whole genome shotgun (WGS) entry which is preliminary data.</text>
</comment>
<gene>
    <name evidence="12" type="ORF">B0A55_01037</name>
</gene>
<evidence type="ECO:0000256" key="5">
    <source>
        <dbReference type="ARBA" id="ARBA00022490"/>
    </source>
</evidence>
<dbReference type="Pfam" id="PF04733">
    <property type="entry name" value="Coatomer_E"/>
    <property type="match status" value="1"/>
</dbReference>
<comment type="subcellular location">
    <subcellularLocation>
        <location evidence="2">Cytoplasmic vesicle</location>
        <location evidence="2">COPI-coated vesicle membrane</location>
        <topology evidence="2">Peripheral membrane protein</topology>
        <orientation evidence="2">Cytoplasmic side</orientation>
    </subcellularLocation>
    <subcellularLocation>
        <location evidence="1">Golgi apparatus membrane</location>
        <topology evidence="1">Peripheral membrane protein</topology>
        <orientation evidence="1">Cytoplasmic side</orientation>
    </subcellularLocation>
</comment>
<dbReference type="GO" id="GO:0005198">
    <property type="term" value="F:structural molecule activity"/>
    <property type="evidence" value="ECO:0007669"/>
    <property type="project" value="UniProtKB-UniRule"/>
</dbReference>
<dbReference type="SUPFAM" id="SSF48452">
    <property type="entry name" value="TPR-like"/>
    <property type="match status" value="1"/>
</dbReference>
<protein>
    <recommendedName>
        <fullName evidence="11">Coatomer subunit epsilon</fullName>
    </recommendedName>
</protein>
<accession>A0A4U0XZ81</accession>
<keyword evidence="9 11" id="KW-0472">Membrane</keyword>
<evidence type="ECO:0000256" key="2">
    <source>
        <dbReference type="ARBA" id="ARBA00004347"/>
    </source>
</evidence>
<dbReference type="AlphaFoldDB" id="A0A4U0XZ81"/>
<evidence type="ECO:0000256" key="3">
    <source>
        <dbReference type="ARBA" id="ARBA00008827"/>
    </source>
</evidence>
<keyword evidence="7 11" id="KW-0653">Protein transport</keyword>
<dbReference type="Proteomes" id="UP000309340">
    <property type="component" value="Unassembled WGS sequence"/>
</dbReference>
<evidence type="ECO:0000256" key="1">
    <source>
        <dbReference type="ARBA" id="ARBA00004255"/>
    </source>
</evidence>
<dbReference type="PANTHER" id="PTHR10805">
    <property type="entry name" value="COATOMER SUBUNIT EPSILON"/>
    <property type="match status" value="1"/>
</dbReference>
<dbReference type="Gene3D" id="1.25.40.10">
    <property type="entry name" value="Tetratricopeptide repeat domain"/>
    <property type="match status" value="1"/>
</dbReference>
<organism evidence="12 13">
    <name type="scientific">Friedmanniomyces simplex</name>
    <dbReference type="NCBI Taxonomy" id="329884"/>
    <lineage>
        <taxon>Eukaryota</taxon>
        <taxon>Fungi</taxon>
        <taxon>Dikarya</taxon>
        <taxon>Ascomycota</taxon>
        <taxon>Pezizomycotina</taxon>
        <taxon>Dothideomycetes</taxon>
        <taxon>Dothideomycetidae</taxon>
        <taxon>Mycosphaerellales</taxon>
        <taxon>Teratosphaeriaceae</taxon>
        <taxon>Friedmanniomyces</taxon>
    </lineage>
</organism>
<dbReference type="GO" id="GO:0006891">
    <property type="term" value="P:intra-Golgi vesicle-mediated transport"/>
    <property type="evidence" value="ECO:0007669"/>
    <property type="project" value="TreeGrafter"/>
</dbReference>
<evidence type="ECO:0000256" key="11">
    <source>
        <dbReference type="PIRNR" id="PIRNR016478"/>
    </source>
</evidence>
<dbReference type="OrthoDB" id="310217at2759"/>
<dbReference type="GO" id="GO:0030126">
    <property type="term" value="C:COPI vesicle coat"/>
    <property type="evidence" value="ECO:0007669"/>
    <property type="project" value="TreeGrafter"/>
</dbReference>
<dbReference type="InterPro" id="IPR006822">
    <property type="entry name" value="Coatomer_esu"/>
</dbReference>
<dbReference type="STRING" id="329884.A0A4U0XZ81"/>
<dbReference type="GO" id="GO:0006890">
    <property type="term" value="P:retrograde vesicle-mediated transport, Golgi to endoplasmic reticulum"/>
    <property type="evidence" value="ECO:0007669"/>
    <property type="project" value="UniProtKB-UniRule"/>
</dbReference>
<keyword evidence="13" id="KW-1185">Reference proteome</keyword>
<evidence type="ECO:0000313" key="12">
    <source>
        <dbReference type="EMBL" id="TKA83372.1"/>
    </source>
</evidence>
<dbReference type="GO" id="GO:0015031">
    <property type="term" value="P:protein transport"/>
    <property type="evidence" value="ECO:0007669"/>
    <property type="project" value="UniProtKB-UniRule"/>
</dbReference>
<keyword evidence="5 11" id="KW-0963">Cytoplasm</keyword>
<evidence type="ECO:0000256" key="8">
    <source>
        <dbReference type="ARBA" id="ARBA00023034"/>
    </source>
</evidence>
<dbReference type="GO" id="GO:0000139">
    <property type="term" value="C:Golgi membrane"/>
    <property type="evidence" value="ECO:0007669"/>
    <property type="project" value="UniProtKB-SubCell"/>
</dbReference>
<evidence type="ECO:0000256" key="4">
    <source>
        <dbReference type="ARBA" id="ARBA00022448"/>
    </source>
</evidence>
<reference evidence="12 13" key="1">
    <citation type="submission" date="2017-03" db="EMBL/GenBank/DDBJ databases">
        <title>Genomes of endolithic fungi from Antarctica.</title>
        <authorList>
            <person name="Coleine C."/>
            <person name="Masonjones S."/>
            <person name="Stajich J.E."/>
        </authorList>
    </citation>
    <scope>NUCLEOTIDE SEQUENCE [LARGE SCALE GENOMIC DNA]</scope>
    <source>
        <strain evidence="12 13">CCFEE 5184</strain>
    </source>
</reference>
<evidence type="ECO:0000256" key="9">
    <source>
        <dbReference type="ARBA" id="ARBA00023136"/>
    </source>
</evidence>
<keyword evidence="10 11" id="KW-0968">Cytoplasmic vesicle</keyword>
<keyword evidence="4 11" id="KW-0813">Transport</keyword>
<dbReference type="InterPro" id="IPR011990">
    <property type="entry name" value="TPR-like_helical_dom_sf"/>
</dbReference>
<dbReference type="GO" id="GO:0006888">
    <property type="term" value="P:endoplasmic reticulum to Golgi vesicle-mediated transport"/>
    <property type="evidence" value="ECO:0007669"/>
    <property type="project" value="TreeGrafter"/>
</dbReference>
<dbReference type="PANTHER" id="PTHR10805:SF0">
    <property type="entry name" value="COATOMER SUBUNIT EPSILON"/>
    <property type="match status" value="1"/>
</dbReference>
<comment type="function">
    <text evidence="11">The coatomer is a cytosolic protein complex that binds to dilysine motifs and reversibly associates with Golgi non-clathrin-coated vesicles, which further mediate biosynthetic protein transport from the ER, via the Golgi up to the trans Golgi network. The coatomer complex is required for budding from Golgi membranes, and is essential for the retrograde Golgi-to-ER transport of dilysine-tagged proteins.</text>
</comment>
<evidence type="ECO:0000313" key="13">
    <source>
        <dbReference type="Proteomes" id="UP000309340"/>
    </source>
</evidence>
<evidence type="ECO:0000256" key="10">
    <source>
        <dbReference type="ARBA" id="ARBA00023329"/>
    </source>
</evidence>
<evidence type="ECO:0000256" key="7">
    <source>
        <dbReference type="ARBA" id="ARBA00022927"/>
    </source>
</evidence>
<sequence>MDPFSPEGELLNIHTAFIQAQYPSVLSDYTTSDFSPTNRLPVQILQYRAQCALGQSDEVIASISDADARSTPDLAAVRTYASYLQKPSAGAVQEAERLAEKEGDNLSVQLLCGTILARAEKAEQALQLLAKHTGSLDAVALTVQIHLLQNRTDLALQQAKSARSFAQDALLVNLAESWVGMRQGGEQYQKAFYVFEELAQSPSSASAMSLVAQAVSELHLGRMEEAETALNAALEMEPENTTALANKLVLDAVTGRDIAEARTKLESADKEHEILADMMAKREGFHAAMAKYSPKFEP</sequence>
<name>A0A4U0XZ81_9PEZI</name>
<comment type="similarity">
    <text evidence="3 11">Belongs to the COPE family.</text>
</comment>
<proteinExistence type="inferred from homology"/>